<evidence type="ECO:0000256" key="2">
    <source>
        <dbReference type="ARBA" id="ARBA00003949"/>
    </source>
</evidence>
<keyword evidence="6 13" id="KW-0378">Hydrolase</keyword>
<evidence type="ECO:0000256" key="13">
    <source>
        <dbReference type="RuleBase" id="RU364006"/>
    </source>
</evidence>
<dbReference type="PROSITE" id="PS51747">
    <property type="entry name" value="CYT_DCMP_DEAMINASES_2"/>
    <property type="match status" value="1"/>
</dbReference>
<dbReference type="GO" id="GO:0008270">
    <property type="term" value="F:zinc ion binding"/>
    <property type="evidence" value="ECO:0007669"/>
    <property type="project" value="UniProtKB-UniRule"/>
</dbReference>
<evidence type="ECO:0000256" key="8">
    <source>
        <dbReference type="ARBA" id="ARBA00032005"/>
    </source>
</evidence>
<comment type="function">
    <text evidence="2 13">This enzyme scavenges exogenous and endogenous cytidine and 2'-deoxycytidine for UMP synthesis.</text>
</comment>
<accession>A0AAD7QN34</accession>
<protein>
    <recommendedName>
        <fullName evidence="4 13">Cytidine deaminase</fullName>
        <ecNumber evidence="4 13">3.5.4.5</ecNumber>
    </recommendedName>
    <alternativeName>
        <fullName evidence="8 13">Cytidine aminohydrolase</fullName>
    </alternativeName>
</protein>
<dbReference type="Gene3D" id="3.40.140.10">
    <property type="entry name" value="Cytidine Deaminase, domain 2"/>
    <property type="match status" value="1"/>
</dbReference>
<evidence type="ECO:0000256" key="5">
    <source>
        <dbReference type="ARBA" id="ARBA00022723"/>
    </source>
</evidence>
<keyword evidence="7 12" id="KW-0862">Zinc</keyword>
<organism evidence="15 16">
    <name type="scientific">Lipomyces tetrasporus</name>
    <dbReference type="NCBI Taxonomy" id="54092"/>
    <lineage>
        <taxon>Eukaryota</taxon>
        <taxon>Fungi</taxon>
        <taxon>Dikarya</taxon>
        <taxon>Ascomycota</taxon>
        <taxon>Saccharomycotina</taxon>
        <taxon>Lipomycetes</taxon>
        <taxon>Lipomycetales</taxon>
        <taxon>Lipomycetaceae</taxon>
        <taxon>Lipomyces</taxon>
    </lineage>
</organism>
<feature type="binding site" evidence="12">
    <location>
        <position position="96"/>
    </location>
    <ligand>
        <name>Zn(2+)</name>
        <dbReference type="ChEBI" id="CHEBI:29105"/>
        <note>catalytic</note>
    </ligand>
</feature>
<dbReference type="InterPro" id="IPR016192">
    <property type="entry name" value="APOBEC/CMP_deaminase_Zn-bd"/>
</dbReference>
<dbReference type="CDD" id="cd01283">
    <property type="entry name" value="cytidine_deaminase"/>
    <property type="match status" value="1"/>
</dbReference>
<evidence type="ECO:0000256" key="11">
    <source>
        <dbReference type="PIRSR" id="PIRSR606262-2"/>
    </source>
</evidence>
<evidence type="ECO:0000313" key="15">
    <source>
        <dbReference type="EMBL" id="KAJ8098025.1"/>
    </source>
</evidence>
<gene>
    <name evidence="15" type="ORF">POJ06DRAFT_260731</name>
</gene>
<dbReference type="GO" id="GO:0005829">
    <property type="term" value="C:cytosol"/>
    <property type="evidence" value="ECO:0007669"/>
    <property type="project" value="TreeGrafter"/>
</dbReference>
<name>A0AAD7QN34_9ASCO</name>
<proteinExistence type="inferred from homology"/>
<reference evidence="15" key="1">
    <citation type="submission" date="2023-03" db="EMBL/GenBank/DDBJ databases">
        <title>Near-Complete genome sequence of Lipomyces tetrasporous NRRL Y-64009, an oleaginous yeast capable of growing on lignocellulosic hydrolysates.</title>
        <authorList>
            <consortium name="Lawrence Berkeley National Laboratory"/>
            <person name="Jagtap S.S."/>
            <person name="Liu J.-J."/>
            <person name="Walukiewicz H.E."/>
            <person name="Pangilinan J."/>
            <person name="Lipzen A."/>
            <person name="Ahrendt S."/>
            <person name="Koriabine M."/>
            <person name="Cobaugh K."/>
            <person name="Salamov A."/>
            <person name="Yoshinaga Y."/>
            <person name="Ng V."/>
            <person name="Daum C."/>
            <person name="Grigoriev I.V."/>
            <person name="Slininger P.J."/>
            <person name="Dien B.S."/>
            <person name="Jin Y.-S."/>
            <person name="Rao C.V."/>
        </authorList>
    </citation>
    <scope>NUCLEOTIDE SEQUENCE</scope>
    <source>
        <strain evidence="15">NRRL Y-64009</strain>
    </source>
</reference>
<dbReference type="InterPro" id="IPR050202">
    <property type="entry name" value="Cyt/Deoxycyt_deaminase"/>
</dbReference>
<dbReference type="EMBL" id="JARPMG010000010">
    <property type="protein sequence ID" value="KAJ8098025.1"/>
    <property type="molecule type" value="Genomic_DNA"/>
</dbReference>
<comment type="cofactor">
    <cofactor evidence="1 12 13">
        <name>Zn(2+)</name>
        <dbReference type="ChEBI" id="CHEBI:29105"/>
    </cofactor>
</comment>
<evidence type="ECO:0000313" key="16">
    <source>
        <dbReference type="Proteomes" id="UP001217417"/>
    </source>
</evidence>
<dbReference type="GO" id="GO:0042802">
    <property type="term" value="F:identical protein binding"/>
    <property type="evidence" value="ECO:0007669"/>
    <property type="project" value="UniProtKB-ARBA"/>
</dbReference>
<keyword evidence="16" id="KW-1185">Reference proteome</keyword>
<dbReference type="PANTHER" id="PTHR11644">
    <property type="entry name" value="CYTIDINE DEAMINASE"/>
    <property type="match status" value="1"/>
</dbReference>
<dbReference type="InterPro" id="IPR002125">
    <property type="entry name" value="CMP_dCMP_dom"/>
</dbReference>
<evidence type="ECO:0000256" key="4">
    <source>
        <dbReference type="ARBA" id="ARBA00012783"/>
    </source>
</evidence>
<evidence type="ECO:0000259" key="14">
    <source>
        <dbReference type="PROSITE" id="PS51747"/>
    </source>
</evidence>
<dbReference type="InterPro" id="IPR016193">
    <property type="entry name" value="Cytidine_deaminase-like"/>
</dbReference>
<keyword evidence="5 12" id="KW-0479">Metal-binding</keyword>
<evidence type="ECO:0000256" key="1">
    <source>
        <dbReference type="ARBA" id="ARBA00001947"/>
    </source>
</evidence>
<dbReference type="GeneID" id="80883692"/>
<dbReference type="PROSITE" id="PS00903">
    <property type="entry name" value="CYT_DCMP_DEAMINASES_1"/>
    <property type="match status" value="1"/>
</dbReference>
<dbReference type="FunFam" id="3.40.140.10:FF:000008">
    <property type="entry name" value="Cytidine deaminase"/>
    <property type="match status" value="1"/>
</dbReference>
<evidence type="ECO:0000256" key="9">
    <source>
        <dbReference type="ARBA" id="ARBA00049558"/>
    </source>
</evidence>
<comment type="catalytic activity">
    <reaction evidence="13">
        <text>2'-deoxycytidine + H2O + H(+) = 2'-deoxyuridine + NH4(+)</text>
        <dbReference type="Rhea" id="RHEA:13433"/>
        <dbReference type="ChEBI" id="CHEBI:15377"/>
        <dbReference type="ChEBI" id="CHEBI:15378"/>
        <dbReference type="ChEBI" id="CHEBI:15698"/>
        <dbReference type="ChEBI" id="CHEBI:16450"/>
        <dbReference type="ChEBI" id="CHEBI:28938"/>
        <dbReference type="EC" id="3.5.4.5"/>
    </reaction>
</comment>
<dbReference type="RefSeq" id="XP_056041475.1">
    <property type="nucleotide sequence ID" value="XM_056188526.1"/>
</dbReference>
<comment type="similarity">
    <text evidence="3 13">Belongs to the cytidine and deoxycytidylate deaminase family.</text>
</comment>
<evidence type="ECO:0000256" key="12">
    <source>
        <dbReference type="PIRSR" id="PIRSR606262-3"/>
    </source>
</evidence>
<dbReference type="GO" id="GO:0055086">
    <property type="term" value="P:nucleobase-containing small molecule metabolic process"/>
    <property type="evidence" value="ECO:0007669"/>
    <property type="project" value="UniProtKB-ARBA"/>
</dbReference>
<comment type="catalytic activity">
    <reaction evidence="9 13">
        <text>cytidine + H2O + H(+) = uridine + NH4(+)</text>
        <dbReference type="Rhea" id="RHEA:16069"/>
        <dbReference type="ChEBI" id="CHEBI:15377"/>
        <dbReference type="ChEBI" id="CHEBI:15378"/>
        <dbReference type="ChEBI" id="CHEBI:16704"/>
        <dbReference type="ChEBI" id="CHEBI:17562"/>
        <dbReference type="ChEBI" id="CHEBI:28938"/>
        <dbReference type="EC" id="3.5.4.5"/>
    </reaction>
</comment>
<sequence length="144" mass="15378">MSTPMGRLTAEEIKVLSAKTIDARSLSYSPYSKFRVGAVLVAQDGTHIEGANVENASYGACICAEQTAIVKAVTTGYKQFKAIGVASSSGTYTSPCGICRQVLREFAPNIEIYMFAADGTFVMEPLTAMLPHSFGPEDLDVVPE</sequence>
<feature type="active site" description="Proton donor" evidence="10">
    <location>
        <position position="65"/>
    </location>
</feature>
<evidence type="ECO:0000256" key="7">
    <source>
        <dbReference type="ARBA" id="ARBA00022833"/>
    </source>
</evidence>
<dbReference type="Pfam" id="PF00383">
    <property type="entry name" value="dCMP_cyt_deam_1"/>
    <property type="match status" value="1"/>
</dbReference>
<dbReference type="SUPFAM" id="SSF53927">
    <property type="entry name" value="Cytidine deaminase-like"/>
    <property type="match status" value="1"/>
</dbReference>
<comment type="caution">
    <text evidence="15">The sequence shown here is derived from an EMBL/GenBank/DDBJ whole genome shotgun (WGS) entry which is preliminary data.</text>
</comment>
<dbReference type="AlphaFoldDB" id="A0AAD7QN34"/>
<dbReference type="InterPro" id="IPR006262">
    <property type="entry name" value="Cyt_deam_tetra"/>
</dbReference>
<evidence type="ECO:0000256" key="3">
    <source>
        <dbReference type="ARBA" id="ARBA00006576"/>
    </source>
</evidence>
<feature type="binding site" evidence="12">
    <location>
        <position position="63"/>
    </location>
    <ligand>
        <name>Zn(2+)</name>
        <dbReference type="ChEBI" id="CHEBI:29105"/>
        <note>catalytic</note>
    </ligand>
</feature>
<dbReference type="Proteomes" id="UP001217417">
    <property type="component" value="Unassembled WGS sequence"/>
</dbReference>
<dbReference type="GO" id="GO:0072527">
    <property type="term" value="P:pyrimidine-containing compound metabolic process"/>
    <property type="evidence" value="ECO:0007669"/>
    <property type="project" value="UniProtKB-ARBA"/>
</dbReference>
<dbReference type="PANTHER" id="PTHR11644:SF2">
    <property type="entry name" value="CYTIDINE DEAMINASE"/>
    <property type="match status" value="1"/>
</dbReference>
<dbReference type="NCBIfam" id="NF004064">
    <property type="entry name" value="PRK05578.1"/>
    <property type="match status" value="1"/>
</dbReference>
<feature type="binding site" evidence="12">
    <location>
        <position position="99"/>
    </location>
    <ligand>
        <name>Zn(2+)</name>
        <dbReference type="ChEBI" id="CHEBI:29105"/>
        <note>catalytic</note>
    </ligand>
</feature>
<dbReference type="GO" id="GO:0004126">
    <property type="term" value="F:cytidine deaminase activity"/>
    <property type="evidence" value="ECO:0007669"/>
    <property type="project" value="UniProtKB-UniRule"/>
</dbReference>
<feature type="binding site" evidence="11">
    <location>
        <begin position="52"/>
        <end position="58"/>
    </location>
    <ligand>
        <name>substrate</name>
    </ligand>
</feature>
<dbReference type="NCBIfam" id="TIGR01354">
    <property type="entry name" value="cyt_deam_tetra"/>
    <property type="match status" value="1"/>
</dbReference>
<feature type="domain" description="CMP/dCMP-type deaminase" evidence="14">
    <location>
        <begin position="11"/>
        <end position="137"/>
    </location>
</feature>
<evidence type="ECO:0000256" key="10">
    <source>
        <dbReference type="PIRSR" id="PIRSR606262-1"/>
    </source>
</evidence>
<dbReference type="EC" id="3.5.4.5" evidence="4 13"/>
<evidence type="ECO:0000256" key="6">
    <source>
        <dbReference type="ARBA" id="ARBA00022801"/>
    </source>
</evidence>